<dbReference type="GO" id="GO:0006178">
    <property type="term" value="P:guanine salvage"/>
    <property type="evidence" value="ECO:0007669"/>
    <property type="project" value="TreeGrafter"/>
</dbReference>
<reference evidence="4 5" key="1">
    <citation type="submission" date="2018-10" db="EMBL/GenBank/DDBJ databases">
        <title>Genomic Encyclopedia of Archaeal and Bacterial Type Strains, Phase II (KMG-II): from individual species to whole genera.</title>
        <authorList>
            <person name="Goeker M."/>
        </authorList>
    </citation>
    <scope>NUCLEOTIDE SEQUENCE [LARGE SCALE GENOMIC DNA]</scope>
    <source>
        <strain evidence="4 5">DSM 25217</strain>
    </source>
</reference>
<comment type="catalytic activity">
    <reaction evidence="1">
        <text>GMP + diphosphate = guanine + 5-phospho-alpha-D-ribose 1-diphosphate</text>
        <dbReference type="Rhea" id="RHEA:25424"/>
        <dbReference type="ChEBI" id="CHEBI:16235"/>
        <dbReference type="ChEBI" id="CHEBI:33019"/>
        <dbReference type="ChEBI" id="CHEBI:58017"/>
        <dbReference type="ChEBI" id="CHEBI:58115"/>
        <dbReference type="EC" id="2.4.2.8"/>
    </reaction>
    <physiologicalReaction direction="right-to-left" evidence="1">
        <dbReference type="Rhea" id="RHEA:25426"/>
    </physiologicalReaction>
</comment>
<evidence type="ECO:0000313" key="5">
    <source>
        <dbReference type="Proteomes" id="UP000271227"/>
    </source>
</evidence>
<evidence type="ECO:0000256" key="2">
    <source>
        <dbReference type="ARBA" id="ARBA00049402"/>
    </source>
</evidence>
<dbReference type="InterPro" id="IPR050408">
    <property type="entry name" value="HGPRT"/>
</dbReference>
<name>A0A3M0C077_9PROT</name>
<dbReference type="AlphaFoldDB" id="A0A3M0C077"/>
<accession>A0A3M0C077</accession>
<dbReference type="EMBL" id="REFR01000014">
    <property type="protein sequence ID" value="RMB02702.1"/>
    <property type="molecule type" value="Genomic_DNA"/>
</dbReference>
<comment type="catalytic activity">
    <reaction evidence="2">
        <text>IMP + diphosphate = hypoxanthine + 5-phospho-alpha-D-ribose 1-diphosphate</text>
        <dbReference type="Rhea" id="RHEA:17973"/>
        <dbReference type="ChEBI" id="CHEBI:17368"/>
        <dbReference type="ChEBI" id="CHEBI:33019"/>
        <dbReference type="ChEBI" id="CHEBI:58017"/>
        <dbReference type="ChEBI" id="CHEBI:58053"/>
        <dbReference type="EC" id="2.4.2.8"/>
    </reaction>
    <physiologicalReaction direction="right-to-left" evidence="2">
        <dbReference type="Rhea" id="RHEA:17975"/>
    </physiologicalReaction>
</comment>
<dbReference type="PANTHER" id="PTHR43340">
    <property type="entry name" value="HYPOXANTHINE-GUANINE PHOSPHORIBOSYLTRANSFERASE"/>
    <property type="match status" value="1"/>
</dbReference>
<dbReference type="OrthoDB" id="9802824at2"/>
<dbReference type="GO" id="GO:0046100">
    <property type="term" value="P:hypoxanthine metabolic process"/>
    <property type="evidence" value="ECO:0007669"/>
    <property type="project" value="TreeGrafter"/>
</dbReference>
<keyword evidence="4" id="KW-0328">Glycosyltransferase</keyword>
<dbReference type="SUPFAM" id="SSF53271">
    <property type="entry name" value="PRTase-like"/>
    <property type="match status" value="1"/>
</dbReference>
<dbReference type="Gene3D" id="3.40.50.2020">
    <property type="match status" value="1"/>
</dbReference>
<evidence type="ECO:0000313" key="4">
    <source>
        <dbReference type="EMBL" id="RMB02702.1"/>
    </source>
</evidence>
<dbReference type="InterPro" id="IPR029057">
    <property type="entry name" value="PRTase-like"/>
</dbReference>
<protein>
    <submittedName>
        <fullName evidence="4">Hypoxanthine phosphoribosyltransferase</fullName>
    </submittedName>
</protein>
<evidence type="ECO:0000259" key="3">
    <source>
        <dbReference type="Pfam" id="PF00156"/>
    </source>
</evidence>
<dbReference type="GO" id="GO:0004422">
    <property type="term" value="F:hypoxanthine phosphoribosyltransferase activity"/>
    <property type="evidence" value="ECO:0007669"/>
    <property type="project" value="TreeGrafter"/>
</dbReference>
<evidence type="ECO:0000256" key="1">
    <source>
        <dbReference type="ARBA" id="ARBA00048811"/>
    </source>
</evidence>
<dbReference type="InterPro" id="IPR000836">
    <property type="entry name" value="PRTase_dom"/>
</dbReference>
<dbReference type="CDD" id="cd06223">
    <property type="entry name" value="PRTases_typeI"/>
    <property type="match status" value="1"/>
</dbReference>
<proteinExistence type="predicted"/>
<dbReference type="Proteomes" id="UP000271227">
    <property type="component" value="Unassembled WGS sequence"/>
</dbReference>
<dbReference type="FunCoup" id="A0A3M0C077">
    <property type="interactions" value="472"/>
</dbReference>
<sequence length="184" mass="20475">MEHFFEWDRAGDAHHGVTALFTAEEIVVRVGELAATLVDWFEEEPVAQVIMNGAFMFAADLLRAMSSRGLVVEMDFIRLEKDRTAGTVDLIGASDRPVEGREVLIIDDIFETGHTLDRAREHFMSHGAAAVTSVILLDKSLGRKTVCQPDFTGFKCPDVFVIGYGMDVGHRYRELPFIGRMGQA</sequence>
<gene>
    <name evidence="4" type="ORF">BXY39_3053</name>
</gene>
<dbReference type="RefSeq" id="WP_121939715.1">
    <property type="nucleotide sequence ID" value="NZ_REFR01000014.1"/>
</dbReference>
<keyword evidence="5" id="KW-1185">Reference proteome</keyword>
<dbReference type="InParanoid" id="A0A3M0C077"/>
<dbReference type="PANTHER" id="PTHR43340:SF1">
    <property type="entry name" value="HYPOXANTHINE PHOSPHORIBOSYLTRANSFERASE"/>
    <property type="match status" value="1"/>
</dbReference>
<dbReference type="GO" id="GO:0005829">
    <property type="term" value="C:cytosol"/>
    <property type="evidence" value="ECO:0007669"/>
    <property type="project" value="TreeGrafter"/>
</dbReference>
<dbReference type="GO" id="GO:0032264">
    <property type="term" value="P:IMP salvage"/>
    <property type="evidence" value="ECO:0007669"/>
    <property type="project" value="TreeGrafter"/>
</dbReference>
<keyword evidence="4" id="KW-0808">Transferase</keyword>
<dbReference type="GO" id="GO:0000287">
    <property type="term" value="F:magnesium ion binding"/>
    <property type="evidence" value="ECO:0007669"/>
    <property type="project" value="TreeGrafter"/>
</dbReference>
<feature type="domain" description="Phosphoribosyltransferase" evidence="3">
    <location>
        <begin position="18"/>
        <end position="167"/>
    </location>
</feature>
<comment type="caution">
    <text evidence="4">The sequence shown here is derived from an EMBL/GenBank/DDBJ whole genome shotgun (WGS) entry which is preliminary data.</text>
</comment>
<dbReference type="GO" id="GO:0032263">
    <property type="term" value="P:GMP salvage"/>
    <property type="evidence" value="ECO:0007669"/>
    <property type="project" value="TreeGrafter"/>
</dbReference>
<dbReference type="Pfam" id="PF00156">
    <property type="entry name" value="Pribosyltran"/>
    <property type="match status" value="1"/>
</dbReference>
<organism evidence="4 5">
    <name type="scientific">Eilatimonas milleporae</name>
    <dbReference type="NCBI Taxonomy" id="911205"/>
    <lineage>
        <taxon>Bacteria</taxon>
        <taxon>Pseudomonadati</taxon>
        <taxon>Pseudomonadota</taxon>
        <taxon>Alphaproteobacteria</taxon>
        <taxon>Kordiimonadales</taxon>
        <taxon>Kordiimonadaceae</taxon>
        <taxon>Eilatimonas</taxon>
    </lineage>
</organism>